<protein>
    <recommendedName>
        <fullName evidence="4">Plastid lipid-associated protein/fibrillin conserved domain-containing protein</fullName>
    </recommendedName>
</protein>
<evidence type="ECO:0008006" key="4">
    <source>
        <dbReference type="Google" id="ProtNLM"/>
    </source>
</evidence>
<sequence length="245" mass="26213">MAALRAAVLALVAISAIADPDGLASAPSLQAKPTVPTTLWERFRTKGPKSSPGADSRKPAGTSPLVRVMGASFYRGPFHVRVLKLARAIAVRAFIVSVAIAVLRRHRLAQVYVQNFSPALQQPVRDFLSFGDKVVDVTEGLFGAFNGIESIEAGPGGLTVTLRPDLKPLLPLQPASFGPPPQQQSTVGLKRVYTDLTHVVGKVVDQVDVVAGEVVEGVGRGVKNIYEGLRPEEKRPPSYFLPPPR</sequence>
<proteinExistence type="predicted"/>
<feature type="region of interest" description="Disordered" evidence="1">
    <location>
        <begin position="43"/>
        <end position="62"/>
    </location>
</feature>
<evidence type="ECO:0000256" key="1">
    <source>
        <dbReference type="SAM" id="MobiDB-lite"/>
    </source>
</evidence>
<feature type="chain" id="PRO_5031069954" description="Plastid lipid-associated protein/fibrillin conserved domain-containing protein" evidence="2">
    <location>
        <begin position="19"/>
        <end position="245"/>
    </location>
</feature>
<gene>
    <name evidence="3" type="ORF">LSP00402_LOCUS22457</name>
</gene>
<reference evidence="3" key="1">
    <citation type="submission" date="2021-01" db="EMBL/GenBank/DDBJ databases">
        <authorList>
            <person name="Corre E."/>
            <person name="Pelletier E."/>
            <person name="Niang G."/>
            <person name="Scheremetjew M."/>
            <person name="Finn R."/>
            <person name="Kale V."/>
            <person name="Holt S."/>
            <person name="Cochrane G."/>
            <person name="Meng A."/>
            <person name="Brown T."/>
            <person name="Cohen L."/>
        </authorList>
    </citation>
    <scope>NUCLEOTIDE SEQUENCE</scope>
    <source>
        <strain evidence="3">CCMP622</strain>
    </source>
</reference>
<evidence type="ECO:0000313" key="3">
    <source>
        <dbReference type="EMBL" id="CAD9778441.1"/>
    </source>
</evidence>
<dbReference type="AlphaFoldDB" id="A0A7S2XHE8"/>
<feature type="signal peptide" evidence="2">
    <location>
        <begin position="1"/>
        <end position="18"/>
    </location>
</feature>
<name>A0A7S2XHE8_9EUKA</name>
<evidence type="ECO:0000256" key="2">
    <source>
        <dbReference type="SAM" id="SignalP"/>
    </source>
</evidence>
<dbReference type="EMBL" id="HBHP01036473">
    <property type="protein sequence ID" value="CAD9778441.1"/>
    <property type="molecule type" value="Transcribed_RNA"/>
</dbReference>
<accession>A0A7S2XHE8</accession>
<organism evidence="3">
    <name type="scientific">Lotharella oceanica</name>
    <dbReference type="NCBI Taxonomy" id="641309"/>
    <lineage>
        <taxon>Eukaryota</taxon>
        <taxon>Sar</taxon>
        <taxon>Rhizaria</taxon>
        <taxon>Cercozoa</taxon>
        <taxon>Chlorarachniophyceae</taxon>
        <taxon>Lotharella</taxon>
    </lineage>
</organism>
<keyword evidence="2" id="KW-0732">Signal</keyword>